<dbReference type="SUPFAM" id="SSF52317">
    <property type="entry name" value="Class I glutamine amidotransferase-like"/>
    <property type="match status" value="1"/>
</dbReference>
<dbReference type="AlphaFoldDB" id="A0AAP0E9W3"/>
<accession>A0AAP0E9W3</accession>
<dbReference type="PANTHER" id="PTHR42701">
    <property type="entry name" value="IMIDAZOLE GLYCEROL PHOSPHATE SYNTHASE SUBUNIT HISH"/>
    <property type="match status" value="1"/>
</dbReference>
<dbReference type="Proteomes" id="UP001419268">
    <property type="component" value="Unassembled WGS sequence"/>
</dbReference>
<keyword evidence="1" id="KW-0315">Glutamine amidotransferase</keyword>
<evidence type="ECO:0008006" key="4">
    <source>
        <dbReference type="Google" id="ProtNLM"/>
    </source>
</evidence>
<dbReference type="PROSITE" id="PS51273">
    <property type="entry name" value="GATASE_TYPE_1"/>
    <property type="match status" value="1"/>
</dbReference>
<sequence>MIDHFWEFVWDFSFFLNLVRRMDQSDANEDWMSATCNYGENFIASIKKGNIHAVQFHPEKSGVVGLAILERFLHSRSSLVKMKRETKRKASKLAKRVIACLDVRTNDTEILL</sequence>
<dbReference type="GO" id="GO:0000105">
    <property type="term" value="P:L-histidine biosynthetic process"/>
    <property type="evidence" value="ECO:0007669"/>
    <property type="project" value="InterPro"/>
</dbReference>
<dbReference type="InterPro" id="IPR029062">
    <property type="entry name" value="Class_I_gatase-like"/>
</dbReference>
<dbReference type="InterPro" id="IPR010139">
    <property type="entry name" value="Imidazole-glycPsynth_HisH"/>
</dbReference>
<dbReference type="EMBL" id="JBBNAG010000012">
    <property type="protein sequence ID" value="KAK9089335.1"/>
    <property type="molecule type" value="Genomic_DNA"/>
</dbReference>
<reference evidence="2 3" key="1">
    <citation type="submission" date="2024-01" db="EMBL/GenBank/DDBJ databases">
        <title>Genome assemblies of Stephania.</title>
        <authorList>
            <person name="Yang L."/>
        </authorList>
    </citation>
    <scope>NUCLEOTIDE SEQUENCE [LARGE SCALE GENOMIC DNA]</scope>
    <source>
        <strain evidence="2">JXDWG</strain>
        <tissue evidence="2">Leaf</tissue>
    </source>
</reference>
<dbReference type="Gene3D" id="3.40.50.880">
    <property type="match status" value="1"/>
</dbReference>
<evidence type="ECO:0000313" key="2">
    <source>
        <dbReference type="EMBL" id="KAK9089335.1"/>
    </source>
</evidence>
<keyword evidence="3" id="KW-1185">Reference proteome</keyword>
<organism evidence="2 3">
    <name type="scientific">Stephania cephalantha</name>
    <dbReference type="NCBI Taxonomy" id="152367"/>
    <lineage>
        <taxon>Eukaryota</taxon>
        <taxon>Viridiplantae</taxon>
        <taxon>Streptophyta</taxon>
        <taxon>Embryophyta</taxon>
        <taxon>Tracheophyta</taxon>
        <taxon>Spermatophyta</taxon>
        <taxon>Magnoliopsida</taxon>
        <taxon>Ranunculales</taxon>
        <taxon>Menispermaceae</taxon>
        <taxon>Menispermoideae</taxon>
        <taxon>Cissampelideae</taxon>
        <taxon>Stephania</taxon>
    </lineage>
</organism>
<dbReference type="PANTHER" id="PTHR42701:SF1">
    <property type="entry name" value="IMIDAZOLE GLYCEROL PHOSPHATE SYNTHASE SUBUNIT HISH"/>
    <property type="match status" value="1"/>
</dbReference>
<comment type="caution">
    <text evidence="2">The sequence shown here is derived from an EMBL/GenBank/DDBJ whole genome shotgun (WGS) entry which is preliminary data.</text>
</comment>
<protein>
    <recommendedName>
        <fullName evidence="4">Imidazole glycerol phosphate synthase subunit HisH</fullName>
    </recommendedName>
</protein>
<proteinExistence type="predicted"/>
<name>A0AAP0E9W3_9MAGN</name>
<dbReference type="GO" id="GO:0000107">
    <property type="term" value="F:imidazoleglycerol-phosphate synthase activity"/>
    <property type="evidence" value="ECO:0007669"/>
    <property type="project" value="TreeGrafter"/>
</dbReference>
<evidence type="ECO:0000313" key="3">
    <source>
        <dbReference type="Proteomes" id="UP001419268"/>
    </source>
</evidence>
<gene>
    <name evidence="2" type="ORF">Scep_028417</name>
</gene>
<evidence type="ECO:0000256" key="1">
    <source>
        <dbReference type="ARBA" id="ARBA00022962"/>
    </source>
</evidence>